<dbReference type="Gene3D" id="3.40.50.2000">
    <property type="entry name" value="Glycogen Phosphorylase B"/>
    <property type="match status" value="2"/>
</dbReference>
<keyword evidence="2" id="KW-0808">Transferase</keyword>
<keyword evidence="4" id="KW-1185">Reference proteome</keyword>
<dbReference type="InterPro" id="IPR002213">
    <property type="entry name" value="UDP_glucos_trans"/>
</dbReference>
<evidence type="ECO:0000313" key="3">
    <source>
        <dbReference type="EMBL" id="OSS48491.1"/>
    </source>
</evidence>
<keyword evidence="1" id="KW-0328">Glycosyltransferase</keyword>
<dbReference type="GO" id="GO:0008194">
    <property type="term" value="F:UDP-glycosyltransferase activity"/>
    <property type="evidence" value="ECO:0007669"/>
    <property type="project" value="InterPro"/>
</dbReference>
<evidence type="ECO:0000256" key="2">
    <source>
        <dbReference type="ARBA" id="ARBA00022679"/>
    </source>
</evidence>
<dbReference type="PANTHER" id="PTHR48043">
    <property type="entry name" value="EG:EG0003.4 PROTEIN-RELATED"/>
    <property type="match status" value="1"/>
</dbReference>
<evidence type="ECO:0000313" key="4">
    <source>
        <dbReference type="Proteomes" id="UP000193240"/>
    </source>
</evidence>
<reference evidence="3 4" key="1">
    <citation type="journal article" date="2017" name="Genome Announc.">
        <title>Genome sequence of the saprophytic ascomycete Epicoccum nigrum ICMP 19927 strain isolated from New Zealand.</title>
        <authorList>
            <person name="Fokin M."/>
            <person name="Fleetwood D."/>
            <person name="Weir B.S."/>
            <person name="Villas-Boas S.G."/>
        </authorList>
    </citation>
    <scope>NUCLEOTIDE SEQUENCE [LARGE SCALE GENOMIC DNA]</scope>
    <source>
        <strain evidence="3 4">ICMP 19927</strain>
    </source>
</reference>
<protein>
    <recommendedName>
        <fullName evidence="5">UDP-glycosyltransferases domain-containing protein</fullName>
    </recommendedName>
</protein>
<dbReference type="Proteomes" id="UP000193240">
    <property type="component" value="Unassembled WGS sequence"/>
</dbReference>
<dbReference type="InterPro" id="IPR050271">
    <property type="entry name" value="UDP-glycosyltransferase"/>
</dbReference>
<evidence type="ECO:0008006" key="5">
    <source>
        <dbReference type="Google" id="ProtNLM"/>
    </source>
</evidence>
<proteinExistence type="predicted"/>
<name>A0A1Y2LXD8_EPING</name>
<dbReference type="EMBL" id="KZ107846">
    <property type="protein sequence ID" value="OSS48491.1"/>
    <property type="molecule type" value="Genomic_DNA"/>
</dbReference>
<dbReference type="STRING" id="105696.A0A1Y2LXD8"/>
<dbReference type="CDD" id="cd03784">
    <property type="entry name" value="GT1_Gtf-like"/>
    <property type="match status" value="1"/>
</dbReference>
<dbReference type="SUPFAM" id="SSF53756">
    <property type="entry name" value="UDP-Glycosyltransferase/glycogen phosphorylase"/>
    <property type="match status" value="1"/>
</dbReference>
<dbReference type="OMA" id="YASFQRP"/>
<accession>A0A1Y2LXD8</accession>
<dbReference type="AlphaFoldDB" id="A0A1Y2LXD8"/>
<dbReference type="InParanoid" id="A0A1Y2LXD8"/>
<gene>
    <name evidence="3" type="ORF">B5807_07930</name>
</gene>
<dbReference type="Pfam" id="PF00201">
    <property type="entry name" value="UDPGT"/>
    <property type="match status" value="1"/>
</dbReference>
<organism evidence="3 4">
    <name type="scientific">Epicoccum nigrum</name>
    <name type="common">Soil fungus</name>
    <name type="synonym">Epicoccum purpurascens</name>
    <dbReference type="NCBI Taxonomy" id="105696"/>
    <lineage>
        <taxon>Eukaryota</taxon>
        <taxon>Fungi</taxon>
        <taxon>Dikarya</taxon>
        <taxon>Ascomycota</taxon>
        <taxon>Pezizomycotina</taxon>
        <taxon>Dothideomycetes</taxon>
        <taxon>Pleosporomycetidae</taxon>
        <taxon>Pleosporales</taxon>
        <taxon>Pleosporineae</taxon>
        <taxon>Didymellaceae</taxon>
        <taxon>Epicoccum</taxon>
    </lineage>
</organism>
<sequence>MTEPVQAKILVIITAGGKSNAAPMLEVARILHSRGHTIELATLAGNEGWAAECSFVTRTYKLGPGVPEDVEEREYLAMSTWENSRYTTDYSAMFRSRRFMAHSWPNVYKSLCIIVEDEKTRPDLLLADYGVDAARDMTIQYGLPIALHYSQMPTSMLYASYIPGIPGLQFEILTSENASLAQRLLNDLLPLRLLGSFIRHGTWLREMRAAAGVRWALPRAKKPDHLILVNSFFGLEVPKDLPPLVAPVGPILGETFPQLGPELGAFIEARHRILYVSLGTHVLLSHDALYKILTGAAKALQENLFDGVLWSMRGLAKKQFDLKADLPPELGLSKATVGDLFESAHPNFVLVAFAPQRAILEHAHTVAFLSHCGPASANEAAYHGVPIIGIGVYFDQLQCALRLRDAGVAVILDKTLFSPDDIREALRQVSTDENGTFKANCRRLQRIARIASKRKFHAADLIEEVLIHADAKAELGQLGPPLHLQTADTRLPRWKANAWDIKLIKLVSVACVCGVLRLAYCGILGAGSN</sequence>
<evidence type="ECO:0000256" key="1">
    <source>
        <dbReference type="ARBA" id="ARBA00022676"/>
    </source>
</evidence>
<dbReference type="PANTHER" id="PTHR48043:SF145">
    <property type="entry name" value="FI06409P-RELATED"/>
    <property type="match status" value="1"/>
</dbReference>